<dbReference type="GO" id="GO:0003676">
    <property type="term" value="F:nucleic acid binding"/>
    <property type="evidence" value="ECO:0007669"/>
    <property type="project" value="InterPro"/>
</dbReference>
<evidence type="ECO:0000259" key="9">
    <source>
        <dbReference type="PROSITE" id="PS51192"/>
    </source>
</evidence>
<reference evidence="12 13" key="1">
    <citation type="journal article" date="2015" name="Nature">
        <title>rRNA introns, odd ribosomes, and small enigmatic genomes across a large radiation of phyla.</title>
        <authorList>
            <person name="Brown C.T."/>
            <person name="Hug L.A."/>
            <person name="Thomas B.C."/>
            <person name="Sharon I."/>
            <person name="Castelle C.J."/>
            <person name="Singh A."/>
            <person name="Wilkins M.J."/>
            <person name="Williams K.H."/>
            <person name="Banfield J.F."/>
        </authorList>
    </citation>
    <scope>NUCLEOTIDE SEQUENCE [LARGE SCALE GENOMIC DNA]</scope>
</reference>
<keyword evidence="2 7" id="KW-0378">Hydrolase</keyword>
<gene>
    <name evidence="12" type="ORF">UT78_C0014G0008</name>
</gene>
<dbReference type="InterPro" id="IPR000629">
    <property type="entry name" value="RNA-helicase_DEAD-box_CS"/>
</dbReference>
<dbReference type="PROSITE" id="PS00039">
    <property type="entry name" value="DEAD_ATP_HELICASE"/>
    <property type="match status" value="1"/>
</dbReference>
<feature type="short sequence motif" description="Q motif" evidence="6">
    <location>
        <begin position="87"/>
        <end position="115"/>
    </location>
</feature>
<evidence type="ECO:0000256" key="4">
    <source>
        <dbReference type="ARBA" id="ARBA00022840"/>
    </source>
</evidence>
<dbReference type="Gene3D" id="3.40.50.300">
    <property type="entry name" value="P-loop containing nucleotide triphosphate hydrolases"/>
    <property type="match status" value="2"/>
</dbReference>
<comment type="caution">
    <text evidence="12">The sequence shown here is derived from an EMBL/GenBank/DDBJ whole genome shotgun (WGS) entry which is preliminary data.</text>
</comment>
<dbReference type="InterPro" id="IPR044742">
    <property type="entry name" value="DEAD/DEAH_RhlB"/>
</dbReference>
<dbReference type="SMART" id="SM00487">
    <property type="entry name" value="DEXDc"/>
    <property type="match status" value="1"/>
</dbReference>
<evidence type="ECO:0000256" key="6">
    <source>
        <dbReference type="PROSITE-ProRule" id="PRU00552"/>
    </source>
</evidence>
<feature type="domain" description="Helicase C-terminal" evidence="10">
    <location>
        <begin position="316"/>
        <end position="435"/>
    </location>
</feature>
<dbReference type="GO" id="GO:0016787">
    <property type="term" value="F:hydrolase activity"/>
    <property type="evidence" value="ECO:0007669"/>
    <property type="project" value="UniProtKB-KW"/>
</dbReference>
<name>A0A0G0T6Y4_9BACT</name>
<dbReference type="InterPro" id="IPR014001">
    <property type="entry name" value="Helicase_ATP-bd"/>
</dbReference>
<dbReference type="Pfam" id="PF00271">
    <property type="entry name" value="Helicase_C"/>
    <property type="match status" value="1"/>
</dbReference>
<dbReference type="PANTHER" id="PTHR47959:SF13">
    <property type="entry name" value="ATP-DEPENDENT RNA HELICASE RHLE"/>
    <property type="match status" value="1"/>
</dbReference>
<organism evidence="12 13">
    <name type="scientific">Candidatus Nomurabacteria bacterium GW2011_GWF2_40_12</name>
    <dbReference type="NCBI Taxonomy" id="1618776"/>
    <lineage>
        <taxon>Bacteria</taxon>
        <taxon>Candidatus Nomuraibacteriota</taxon>
    </lineage>
</organism>
<dbReference type="Pfam" id="PF00270">
    <property type="entry name" value="DEAD"/>
    <property type="match status" value="1"/>
</dbReference>
<dbReference type="CDD" id="cd00268">
    <property type="entry name" value="DEADc"/>
    <property type="match status" value="1"/>
</dbReference>
<comment type="similarity">
    <text evidence="5 7">Belongs to the DEAD box helicase family.</text>
</comment>
<feature type="compositionally biased region" description="Low complexity" evidence="8">
    <location>
        <begin position="39"/>
        <end position="55"/>
    </location>
</feature>
<dbReference type="SUPFAM" id="SSF52540">
    <property type="entry name" value="P-loop containing nucleoside triphosphate hydrolases"/>
    <property type="match status" value="1"/>
</dbReference>
<dbReference type="InterPro" id="IPR011545">
    <property type="entry name" value="DEAD/DEAH_box_helicase_dom"/>
</dbReference>
<protein>
    <submittedName>
        <fullName evidence="12">DNA/RNA helicase, superfamily II</fullName>
    </submittedName>
</protein>
<dbReference type="InterPro" id="IPR014014">
    <property type="entry name" value="RNA_helicase_DEAD_Q_motif"/>
</dbReference>
<dbReference type="InterPro" id="IPR050079">
    <property type="entry name" value="DEAD_box_RNA_helicase"/>
</dbReference>
<keyword evidence="3 7" id="KW-0347">Helicase</keyword>
<keyword evidence="4 7" id="KW-0067">ATP-binding</keyword>
<evidence type="ECO:0000256" key="2">
    <source>
        <dbReference type="ARBA" id="ARBA00022801"/>
    </source>
</evidence>
<evidence type="ECO:0000313" key="12">
    <source>
        <dbReference type="EMBL" id="KKR42865.1"/>
    </source>
</evidence>
<feature type="domain" description="DEAD-box RNA helicase Q" evidence="11">
    <location>
        <begin position="87"/>
        <end position="115"/>
    </location>
</feature>
<dbReference type="GO" id="GO:0003724">
    <property type="term" value="F:RNA helicase activity"/>
    <property type="evidence" value="ECO:0007669"/>
    <property type="project" value="InterPro"/>
</dbReference>
<evidence type="ECO:0000259" key="10">
    <source>
        <dbReference type="PROSITE" id="PS51194"/>
    </source>
</evidence>
<sequence>MINKRSFARPASVGVHKPSRFGAARPIHRSSGGRITRTSGFGASRPSFRSGGRRPSSNKRSRGERIDFSRFIKKGTNVEEKAYVSKHSFADFPFNPQLHKNIERAGYTNPRPIQDQAIPSVMEGKDVFGMANTGTGKTAAFLLPLIEKIAKTKGLNKRETVLIMAPTRELALQIESDFKNLAFGFGMFSAGCVGGLPIMKQIREIKMGVSFVIGTPGRIRDLIDKKVLDLSTCHSVVLDEADRMLDMGFRDDMVYIIGKTPKEGRQTLFFSATLSPDIKKLTELYLVNPVFISVISGETAKNIDQDVVRYRGKDEQLEKLHEVLKADGSDKVLIFREMKHSVDTLAKDLAHMGFKVGGIHGDKRSRERIRILDSFKKDQINVLIATDVAARGLDIPDVTHVINFDVPQTYDTYVHRIGRTGRSGKKGNAITFVPA</sequence>
<evidence type="ECO:0000256" key="1">
    <source>
        <dbReference type="ARBA" id="ARBA00022741"/>
    </source>
</evidence>
<evidence type="ECO:0000256" key="3">
    <source>
        <dbReference type="ARBA" id="ARBA00022806"/>
    </source>
</evidence>
<dbReference type="AlphaFoldDB" id="A0A0G0T6Y4"/>
<evidence type="ECO:0000313" key="13">
    <source>
        <dbReference type="Proteomes" id="UP000034301"/>
    </source>
</evidence>
<evidence type="ECO:0000256" key="8">
    <source>
        <dbReference type="SAM" id="MobiDB-lite"/>
    </source>
</evidence>
<dbReference type="EMBL" id="LBYC01000014">
    <property type="protein sequence ID" value="KKR42865.1"/>
    <property type="molecule type" value="Genomic_DNA"/>
</dbReference>
<evidence type="ECO:0000259" key="11">
    <source>
        <dbReference type="PROSITE" id="PS51195"/>
    </source>
</evidence>
<accession>A0A0G0T6Y4</accession>
<dbReference type="PROSITE" id="PS51194">
    <property type="entry name" value="HELICASE_CTER"/>
    <property type="match status" value="1"/>
</dbReference>
<evidence type="ECO:0000256" key="7">
    <source>
        <dbReference type="RuleBase" id="RU000492"/>
    </source>
</evidence>
<keyword evidence="1 7" id="KW-0547">Nucleotide-binding</keyword>
<dbReference type="SMART" id="SM00490">
    <property type="entry name" value="HELICc"/>
    <property type="match status" value="1"/>
</dbReference>
<dbReference type="InterPro" id="IPR027417">
    <property type="entry name" value="P-loop_NTPase"/>
</dbReference>
<feature type="region of interest" description="Disordered" evidence="8">
    <location>
        <begin position="1"/>
        <end position="65"/>
    </location>
</feature>
<dbReference type="InterPro" id="IPR001650">
    <property type="entry name" value="Helicase_C-like"/>
</dbReference>
<dbReference type="GO" id="GO:0005524">
    <property type="term" value="F:ATP binding"/>
    <property type="evidence" value="ECO:0007669"/>
    <property type="project" value="UniProtKB-KW"/>
</dbReference>
<dbReference type="Proteomes" id="UP000034301">
    <property type="component" value="Unassembled WGS sequence"/>
</dbReference>
<proteinExistence type="inferred from homology"/>
<dbReference type="CDD" id="cd18787">
    <property type="entry name" value="SF2_C_DEAD"/>
    <property type="match status" value="1"/>
</dbReference>
<dbReference type="GO" id="GO:0005829">
    <property type="term" value="C:cytosol"/>
    <property type="evidence" value="ECO:0007669"/>
    <property type="project" value="TreeGrafter"/>
</dbReference>
<feature type="domain" description="Helicase ATP-binding" evidence="9">
    <location>
        <begin position="118"/>
        <end position="292"/>
    </location>
</feature>
<evidence type="ECO:0000256" key="5">
    <source>
        <dbReference type="ARBA" id="ARBA00038437"/>
    </source>
</evidence>
<dbReference type="PANTHER" id="PTHR47959">
    <property type="entry name" value="ATP-DEPENDENT RNA HELICASE RHLE-RELATED"/>
    <property type="match status" value="1"/>
</dbReference>
<dbReference type="PROSITE" id="PS51192">
    <property type="entry name" value="HELICASE_ATP_BIND_1"/>
    <property type="match status" value="1"/>
</dbReference>
<dbReference type="PROSITE" id="PS51195">
    <property type="entry name" value="Q_MOTIF"/>
    <property type="match status" value="1"/>
</dbReference>